<dbReference type="EMBL" id="VZOK01000022">
    <property type="protein sequence ID" value="KAB0637160.1"/>
    <property type="molecule type" value="Genomic_DNA"/>
</dbReference>
<evidence type="ECO:0000256" key="2">
    <source>
        <dbReference type="ARBA" id="ARBA00005811"/>
    </source>
</evidence>
<dbReference type="STRING" id="1503054.WT74_18695"/>
<feature type="transmembrane region" description="Helical" evidence="8">
    <location>
        <begin position="30"/>
        <end position="49"/>
    </location>
</feature>
<evidence type="ECO:0000313" key="14">
    <source>
        <dbReference type="Proteomes" id="UP000473470"/>
    </source>
</evidence>
<reference evidence="11 13" key="2">
    <citation type="submission" date="2018-08" db="EMBL/GenBank/DDBJ databases">
        <title>Comparative analysis of Burkholderia isolates from Puerto Rico.</title>
        <authorList>
            <person name="Hall C."/>
            <person name="Sahl J."/>
            <person name="Wagner D."/>
        </authorList>
    </citation>
    <scope>NUCLEOTIDE SEQUENCE [LARGE SCALE GENOMIC DNA]</scope>
    <source>
        <strain evidence="11 13">Bp8966</strain>
    </source>
</reference>
<evidence type="ECO:0000256" key="1">
    <source>
        <dbReference type="ARBA" id="ARBA00004162"/>
    </source>
</evidence>
<keyword evidence="3" id="KW-1003">Cell membrane</keyword>
<reference evidence="9 14" key="3">
    <citation type="submission" date="2019-09" db="EMBL/GenBank/DDBJ databases">
        <title>Draft genome sequences of 48 bacterial type strains from the CCUG.</title>
        <authorList>
            <person name="Tunovic T."/>
            <person name="Pineiro-Iglesias B."/>
            <person name="Unosson C."/>
            <person name="Inganas E."/>
            <person name="Ohlen M."/>
            <person name="Cardew S."/>
            <person name="Jensie-Markopoulos S."/>
            <person name="Salva-Serra F."/>
            <person name="Jaen-Luchoro D."/>
            <person name="Karlsson R."/>
            <person name="Svensson-Stadler L."/>
            <person name="Chun J."/>
            <person name="Moore E."/>
        </authorList>
    </citation>
    <scope>NUCLEOTIDE SEQUENCE [LARGE SCALE GENOMIC DNA]</scope>
    <source>
        <strain evidence="9 14">CCUG 65686</strain>
    </source>
</reference>
<dbReference type="Proteomes" id="UP000281098">
    <property type="component" value="Unassembled WGS sequence"/>
</dbReference>
<dbReference type="EMBL" id="QTPM01000002">
    <property type="protein sequence ID" value="RQY98968.1"/>
    <property type="molecule type" value="Genomic_DNA"/>
</dbReference>
<evidence type="ECO:0000313" key="12">
    <source>
        <dbReference type="Proteomes" id="UP000068603"/>
    </source>
</evidence>
<protein>
    <submittedName>
        <fullName evidence="9">Biopolymer transporter ExbD</fullName>
    </submittedName>
    <submittedName>
        <fullName evidence="10">Protein TolR</fullName>
    </submittedName>
</protein>
<keyword evidence="5 8" id="KW-1133">Transmembrane helix</keyword>
<evidence type="ECO:0000256" key="6">
    <source>
        <dbReference type="ARBA" id="ARBA00023136"/>
    </source>
</evidence>
<keyword evidence="7" id="KW-0813">Transport</keyword>
<comment type="subcellular location">
    <subcellularLocation>
        <location evidence="1">Cell membrane</location>
        <topology evidence="1">Single-pass membrane protein</topology>
    </subcellularLocation>
    <subcellularLocation>
        <location evidence="7">Cell membrane</location>
        <topology evidence="7">Single-pass type II membrane protein</topology>
    </subcellularLocation>
</comment>
<comment type="caution">
    <text evidence="10">The sequence shown here is derived from an EMBL/GenBank/DDBJ whole genome shotgun (WGS) entry which is preliminary data.</text>
</comment>
<keyword evidence="6 8" id="KW-0472">Membrane</keyword>
<dbReference type="PANTHER" id="PTHR30558:SF7">
    <property type="entry name" value="TOL-PAL SYSTEM PROTEIN TOLR"/>
    <property type="match status" value="1"/>
</dbReference>
<dbReference type="EMBL" id="LPHB01000019">
    <property type="protein sequence ID" value="KWA66649.1"/>
    <property type="molecule type" value="Genomic_DNA"/>
</dbReference>
<reference evidence="10 12" key="1">
    <citation type="submission" date="2015-11" db="EMBL/GenBank/DDBJ databases">
        <title>Expanding the genomic diversity of Burkholderia species for the development of highly accurate diagnostics.</title>
        <authorList>
            <person name="Sahl J."/>
            <person name="Keim P."/>
            <person name="Wagner D."/>
        </authorList>
    </citation>
    <scope>NUCLEOTIDE SEQUENCE [LARGE SCALE GENOMIC DNA]</scope>
    <source>
        <strain evidence="10 12">MSMB1960WGS</strain>
    </source>
</reference>
<dbReference type="Proteomes" id="UP000068603">
    <property type="component" value="Unassembled WGS sequence"/>
</dbReference>
<dbReference type="GO" id="GO:0022857">
    <property type="term" value="F:transmembrane transporter activity"/>
    <property type="evidence" value="ECO:0007669"/>
    <property type="project" value="InterPro"/>
</dbReference>
<keyword evidence="13" id="KW-1185">Reference proteome</keyword>
<dbReference type="Pfam" id="PF02472">
    <property type="entry name" value="ExbD"/>
    <property type="match status" value="1"/>
</dbReference>
<dbReference type="KEGG" id="bstg:WT74_18695"/>
<evidence type="ECO:0000256" key="3">
    <source>
        <dbReference type="ARBA" id="ARBA00022475"/>
    </source>
</evidence>
<evidence type="ECO:0000313" key="9">
    <source>
        <dbReference type="EMBL" id="KAB0637160.1"/>
    </source>
</evidence>
<dbReference type="GeneID" id="93058206"/>
<evidence type="ECO:0000256" key="7">
    <source>
        <dbReference type="RuleBase" id="RU003879"/>
    </source>
</evidence>
<evidence type="ECO:0000313" key="13">
    <source>
        <dbReference type="Proteomes" id="UP000281098"/>
    </source>
</evidence>
<evidence type="ECO:0000313" key="11">
    <source>
        <dbReference type="EMBL" id="RQY98968.1"/>
    </source>
</evidence>
<dbReference type="GO" id="GO:0015031">
    <property type="term" value="P:protein transport"/>
    <property type="evidence" value="ECO:0007669"/>
    <property type="project" value="UniProtKB-KW"/>
</dbReference>
<dbReference type="GO" id="GO:0005886">
    <property type="term" value="C:plasma membrane"/>
    <property type="evidence" value="ECO:0007669"/>
    <property type="project" value="UniProtKB-SubCell"/>
</dbReference>
<dbReference type="PANTHER" id="PTHR30558">
    <property type="entry name" value="EXBD MEMBRANE COMPONENT OF PMF-DRIVEN MACROMOLECULE IMPORT SYSTEM"/>
    <property type="match status" value="1"/>
</dbReference>
<dbReference type="Proteomes" id="UP000473470">
    <property type="component" value="Unassembled WGS sequence"/>
</dbReference>
<evidence type="ECO:0000256" key="8">
    <source>
        <dbReference type="SAM" id="Phobius"/>
    </source>
</evidence>
<keyword evidence="4 7" id="KW-0812">Transmembrane</keyword>
<keyword evidence="7" id="KW-0653">Protein transport</keyword>
<dbReference type="RefSeq" id="WP_059557741.1">
    <property type="nucleotide sequence ID" value="NZ_CABVPM010000117.1"/>
</dbReference>
<dbReference type="Gene3D" id="3.30.420.270">
    <property type="match status" value="1"/>
</dbReference>
<organism evidence="10">
    <name type="scientific">Burkholderia stagnalis</name>
    <dbReference type="NCBI Taxonomy" id="1503054"/>
    <lineage>
        <taxon>Bacteria</taxon>
        <taxon>Pseudomonadati</taxon>
        <taxon>Pseudomonadota</taxon>
        <taxon>Betaproteobacteria</taxon>
        <taxon>Burkholderiales</taxon>
        <taxon>Burkholderiaceae</taxon>
        <taxon>Burkholderia</taxon>
        <taxon>Burkholderia cepacia complex</taxon>
    </lineage>
</organism>
<evidence type="ECO:0000256" key="4">
    <source>
        <dbReference type="ARBA" id="ARBA00022692"/>
    </source>
</evidence>
<proteinExistence type="inferred from homology"/>
<gene>
    <name evidence="11" type="ORF">DF017_01455</name>
    <name evidence="9" type="ORF">F7R25_16780</name>
    <name evidence="10" type="ORF">WT44_06235</name>
</gene>
<evidence type="ECO:0000256" key="5">
    <source>
        <dbReference type="ARBA" id="ARBA00022989"/>
    </source>
</evidence>
<accession>A0A104FLF1</accession>
<name>A0A104FLF1_9BURK</name>
<comment type="similarity">
    <text evidence="2 7">Belongs to the ExbD/TolR family.</text>
</comment>
<evidence type="ECO:0000313" key="10">
    <source>
        <dbReference type="EMBL" id="KWA66649.1"/>
    </source>
</evidence>
<dbReference type="InterPro" id="IPR003400">
    <property type="entry name" value="ExbD"/>
</dbReference>
<dbReference type="AlphaFoldDB" id="A0A104FLF1"/>
<sequence>MGAKLSGPRGPGASFGAPVSEINVTPLVDVMLVLLIVFMIAAPLMASGVKVDLPTSHARPLNEDKPPLAVSIDRQGQVFVDKSAVAAGQLRAALASATGGDRERRIFLRGDQALPYGTVIATMGEISDAGYGKVALVSEPPKQR</sequence>